<name>A0A0F8ZU00_9ZZZZ</name>
<organism evidence="1">
    <name type="scientific">marine sediment metagenome</name>
    <dbReference type="NCBI Taxonomy" id="412755"/>
    <lineage>
        <taxon>unclassified sequences</taxon>
        <taxon>metagenomes</taxon>
        <taxon>ecological metagenomes</taxon>
    </lineage>
</organism>
<protein>
    <submittedName>
        <fullName evidence="1">Uncharacterized protein</fullName>
    </submittedName>
</protein>
<dbReference type="AlphaFoldDB" id="A0A0F8ZU00"/>
<accession>A0A0F8ZU00</accession>
<evidence type="ECO:0000313" key="1">
    <source>
        <dbReference type="EMBL" id="KKK89425.1"/>
    </source>
</evidence>
<sequence>MVPVAVTLYSPGLLPRVRVVDARPSLPVVALPVEREAPVAPLGWVVMLKAIATLATQTSFTLTAGSADDDAYKGCMIVITDQATSTQKAVGVISAYTGGSKTVTLKDDPAVFTMAATDTVDILA</sequence>
<gene>
    <name evidence="1" type="ORF">LCGC14_2733240</name>
</gene>
<dbReference type="EMBL" id="LAZR01049535">
    <property type="protein sequence ID" value="KKK89425.1"/>
    <property type="molecule type" value="Genomic_DNA"/>
</dbReference>
<feature type="non-terminal residue" evidence="1">
    <location>
        <position position="124"/>
    </location>
</feature>
<proteinExistence type="predicted"/>
<comment type="caution">
    <text evidence="1">The sequence shown here is derived from an EMBL/GenBank/DDBJ whole genome shotgun (WGS) entry which is preliminary data.</text>
</comment>
<reference evidence="1" key="1">
    <citation type="journal article" date="2015" name="Nature">
        <title>Complex archaea that bridge the gap between prokaryotes and eukaryotes.</title>
        <authorList>
            <person name="Spang A."/>
            <person name="Saw J.H."/>
            <person name="Jorgensen S.L."/>
            <person name="Zaremba-Niedzwiedzka K."/>
            <person name="Martijn J."/>
            <person name="Lind A.E."/>
            <person name="van Eijk R."/>
            <person name="Schleper C."/>
            <person name="Guy L."/>
            <person name="Ettema T.J."/>
        </authorList>
    </citation>
    <scope>NUCLEOTIDE SEQUENCE</scope>
</reference>